<dbReference type="Proteomes" id="UP001162780">
    <property type="component" value="Chromosome"/>
</dbReference>
<feature type="domain" description="Inner membrane protein YgaP-like transmembrane" evidence="2">
    <location>
        <begin position="14"/>
        <end position="69"/>
    </location>
</feature>
<sequence length="91" mass="9748">MSFDYKRMVKFEYNLGAKDKKVRMVSGVVLLAVSLFTAKVLLLLVGLGLVGTSYFGWCPAYSGFGKSTLEPDAEAAIADAATETDSDTDGQ</sequence>
<evidence type="ECO:0000256" key="1">
    <source>
        <dbReference type="SAM" id="Phobius"/>
    </source>
</evidence>
<protein>
    <submittedName>
        <fullName evidence="3">DUF2892 domain-containing protein</fullName>
    </submittedName>
</protein>
<accession>A0ABY7GHY7</accession>
<keyword evidence="1" id="KW-0812">Transmembrane</keyword>
<feature type="transmembrane region" description="Helical" evidence="1">
    <location>
        <begin position="28"/>
        <end position="57"/>
    </location>
</feature>
<name>A0ABY7GHY7_9GAMM</name>
<keyword evidence="1" id="KW-0472">Membrane</keyword>
<evidence type="ECO:0000259" key="2">
    <source>
        <dbReference type="Pfam" id="PF11127"/>
    </source>
</evidence>
<gene>
    <name evidence="3" type="ORF">NM686_017010</name>
</gene>
<dbReference type="Pfam" id="PF11127">
    <property type="entry name" value="YgaP-like_TM"/>
    <property type="match status" value="1"/>
</dbReference>
<keyword evidence="1" id="KW-1133">Transmembrane helix</keyword>
<dbReference type="RefSeq" id="WP_255189044.1">
    <property type="nucleotide sequence ID" value="NZ_CP113517.1"/>
</dbReference>
<dbReference type="InterPro" id="IPR021309">
    <property type="entry name" value="YgaP-like_TM"/>
</dbReference>
<proteinExistence type="predicted"/>
<evidence type="ECO:0000313" key="3">
    <source>
        <dbReference type="EMBL" id="WAR44056.1"/>
    </source>
</evidence>
<organism evidence="3 4">
    <name type="scientific">Methylomonas rapida</name>
    <dbReference type="NCBI Taxonomy" id="2963939"/>
    <lineage>
        <taxon>Bacteria</taxon>
        <taxon>Pseudomonadati</taxon>
        <taxon>Pseudomonadota</taxon>
        <taxon>Gammaproteobacteria</taxon>
        <taxon>Methylococcales</taxon>
        <taxon>Methylococcaceae</taxon>
        <taxon>Methylomonas</taxon>
    </lineage>
</organism>
<evidence type="ECO:0000313" key="4">
    <source>
        <dbReference type="Proteomes" id="UP001162780"/>
    </source>
</evidence>
<keyword evidence="4" id="KW-1185">Reference proteome</keyword>
<reference evidence="3" key="1">
    <citation type="submission" date="2022-11" db="EMBL/GenBank/DDBJ databases">
        <title>Methylomonas rapida sp. nov., Carotenoid-Producing Obligate Methanotrophs with High Growth Characteristics and Biotechnological Potential.</title>
        <authorList>
            <person name="Tikhonova E.N."/>
            <person name="Suleimanov R.Z."/>
            <person name="Miroshnikov K."/>
            <person name="Oshkin I.Y."/>
            <person name="Belova S.E."/>
            <person name="Danilova O.V."/>
            <person name="Ashikhmin A."/>
            <person name="Konopkin A."/>
            <person name="But S.Y."/>
            <person name="Khmelenina V.N."/>
            <person name="Kuznetsov N."/>
            <person name="Pimenov N.V."/>
            <person name="Dedysh S.N."/>
        </authorList>
    </citation>
    <scope>NUCLEOTIDE SEQUENCE</scope>
    <source>
        <strain evidence="3">MP1</strain>
    </source>
</reference>
<dbReference type="EMBL" id="CP113517">
    <property type="protein sequence ID" value="WAR44056.1"/>
    <property type="molecule type" value="Genomic_DNA"/>
</dbReference>